<protein>
    <submittedName>
        <fullName evidence="1">Uncharacterized protein</fullName>
    </submittedName>
</protein>
<dbReference type="EMBL" id="AYRZ02000012">
    <property type="protein sequence ID" value="PHT65457.1"/>
    <property type="molecule type" value="Genomic_DNA"/>
</dbReference>
<reference evidence="1 2" key="2">
    <citation type="journal article" date="2017" name="Genome Biol.">
        <title>New reference genome sequences of hot pepper reveal the massive evolution of plant disease-resistance genes by retroduplication.</title>
        <authorList>
            <person name="Kim S."/>
            <person name="Park J."/>
            <person name="Yeom S.I."/>
            <person name="Kim Y.M."/>
            <person name="Seo E."/>
            <person name="Kim K.T."/>
            <person name="Kim M.S."/>
            <person name="Lee J.M."/>
            <person name="Cheong K."/>
            <person name="Shin H.S."/>
            <person name="Kim S.B."/>
            <person name="Han K."/>
            <person name="Lee J."/>
            <person name="Park M."/>
            <person name="Lee H.A."/>
            <person name="Lee H.Y."/>
            <person name="Lee Y."/>
            <person name="Oh S."/>
            <person name="Lee J.H."/>
            <person name="Choi E."/>
            <person name="Choi E."/>
            <person name="Lee S.E."/>
            <person name="Jeon J."/>
            <person name="Kim H."/>
            <person name="Choi G."/>
            <person name="Song H."/>
            <person name="Lee J."/>
            <person name="Lee S.C."/>
            <person name="Kwon J.K."/>
            <person name="Lee H.Y."/>
            <person name="Koo N."/>
            <person name="Hong Y."/>
            <person name="Kim R.W."/>
            <person name="Kang W.H."/>
            <person name="Huh J.H."/>
            <person name="Kang B.C."/>
            <person name="Yang T.J."/>
            <person name="Lee Y.H."/>
            <person name="Bennetzen J.L."/>
            <person name="Choi D."/>
        </authorList>
    </citation>
    <scope>NUCLEOTIDE SEQUENCE [LARGE SCALE GENOMIC DNA]</scope>
    <source>
        <strain evidence="2">cv. CM334</strain>
    </source>
</reference>
<dbReference type="Gramene" id="PHT65457">
    <property type="protein sequence ID" value="PHT65457"/>
    <property type="gene ID" value="T459_29882"/>
</dbReference>
<keyword evidence="2" id="KW-1185">Reference proteome</keyword>
<organism evidence="1 2">
    <name type="scientific">Capsicum annuum</name>
    <name type="common">Capsicum pepper</name>
    <dbReference type="NCBI Taxonomy" id="4072"/>
    <lineage>
        <taxon>Eukaryota</taxon>
        <taxon>Viridiplantae</taxon>
        <taxon>Streptophyta</taxon>
        <taxon>Embryophyta</taxon>
        <taxon>Tracheophyta</taxon>
        <taxon>Spermatophyta</taxon>
        <taxon>Magnoliopsida</taxon>
        <taxon>eudicotyledons</taxon>
        <taxon>Gunneridae</taxon>
        <taxon>Pentapetalae</taxon>
        <taxon>asterids</taxon>
        <taxon>lamiids</taxon>
        <taxon>Solanales</taxon>
        <taxon>Solanaceae</taxon>
        <taxon>Solanoideae</taxon>
        <taxon>Capsiceae</taxon>
        <taxon>Capsicum</taxon>
    </lineage>
</organism>
<evidence type="ECO:0000313" key="2">
    <source>
        <dbReference type="Proteomes" id="UP000222542"/>
    </source>
</evidence>
<dbReference type="AlphaFoldDB" id="A0A2G2Y6R6"/>
<evidence type="ECO:0000313" key="1">
    <source>
        <dbReference type="EMBL" id="PHT65457.1"/>
    </source>
</evidence>
<dbReference type="Proteomes" id="UP000222542">
    <property type="component" value="Unassembled WGS sequence"/>
</dbReference>
<gene>
    <name evidence="1" type="ORF">T459_29882</name>
</gene>
<sequence length="79" mass="8922">MREYFVGDDFFKVNNISKQDCALCRIKKHIRGKKDDDDDAVNMEEDDAMETIQGMLLGPDAAVCYTNVGVIEDNSRFVG</sequence>
<proteinExistence type="predicted"/>
<comment type="caution">
    <text evidence="1">The sequence shown here is derived from an EMBL/GenBank/DDBJ whole genome shotgun (WGS) entry which is preliminary data.</text>
</comment>
<accession>A0A2G2Y6R6</accession>
<reference evidence="1 2" key="1">
    <citation type="journal article" date="2014" name="Nat. Genet.">
        <title>Genome sequence of the hot pepper provides insights into the evolution of pungency in Capsicum species.</title>
        <authorList>
            <person name="Kim S."/>
            <person name="Park M."/>
            <person name="Yeom S.I."/>
            <person name="Kim Y.M."/>
            <person name="Lee J.M."/>
            <person name="Lee H.A."/>
            <person name="Seo E."/>
            <person name="Choi J."/>
            <person name="Cheong K."/>
            <person name="Kim K.T."/>
            <person name="Jung K."/>
            <person name="Lee G.W."/>
            <person name="Oh S.K."/>
            <person name="Bae C."/>
            <person name="Kim S.B."/>
            <person name="Lee H.Y."/>
            <person name="Kim S.Y."/>
            <person name="Kim M.S."/>
            <person name="Kang B.C."/>
            <person name="Jo Y.D."/>
            <person name="Yang H.B."/>
            <person name="Jeong H.J."/>
            <person name="Kang W.H."/>
            <person name="Kwon J.K."/>
            <person name="Shin C."/>
            <person name="Lim J.Y."/>
            <person name="Park J.H."/>
            <person name="Huh J.H."/>
            <person name="Kim J.S."/>
            <person name="Kim B.D."/>
            <person name="Cohen O."/>
            <person name="Paran I."/>
            <person name="Suh M.C."/>
            <person name="Lee S.B."/>
            <person name="Kim Y.K."/>
            <person name="Shin Y."/>
            <person name="Noh S.J."/>
            <person name="Park J."/>
            <person name="Seo Y.S."/>
            <person name="Kwon S.Y."/>
            <person name="Kim H.A."/>
            <person name="Park J.M."/>
            <person name="Kim H.J."/>
            <person name="Choi S.B."/>
            <person name="Bosland P.W."/>
            <person name="Reeves G."/>
            <person name="Jo S.H."/>
            <person name="Lee B.W."/>
            <person name="Cho H.T."/>
            <person name="Choi H.S."/>
            <person name="Lee M.S."/>
            <person name="Yu Y."/>
            <person name="Do Choi Y."/>
            <person name="Park B.S."/>
            <person name="van Deynze A."/>
            <person name="Ashrafi H."/>
            <person name="Hill T."/>
            <person name="Kim W.T."/>
            <person name="Pai H.S."/>
            <person name="Ahn H.K."/>
            <person name="Yeam I."/>
            <person name="Giovannoni J.J."/>
            <person name="Rose J.K."/>
            <person name="Sorensen I."/>
            <person name="Lee S.J."/>
            <person name="Kim R.W."/>
            <person name="Choi I.Y."/>
            <person name="Choi B.S."/>
            <person name="Lim J.S."/>
            <person name="Lee Y.H."/>
            <person name="Choi D."/>
        </authorList>
    </citation>
    <scope>NUCLEOTIDE SEQUENCE [LARGE SCALE GENOMIC DNA]</scope>
    <source>
        <strain evidence="2">cv. CM334</strain>
    </source>
</reference>
<name>A0A2G2Y6R6_CAPAN</name>